<sequence>MASPSWNSWPLAYPAGADPFGTQPAGQTYHASPARHYQQPGPFGWPDSPPPLEYAPAPSTPRAHVRSASSSSRSSSALSTPKSATRTMAQVALIPGSPTFQHPIHGYDQVWVPPPGATDEPPKKWYNLKTGKPVPPELIPKMITMGPPKSPARAPQELALVIARPPSPTEGLFPMPPPGQAPSHSASPRSPRAAPSPAPSLHVTPASPPQFPPGSPPGQPLLGSQMSSPRPSIPGSPAASVRNTPQRPRTTPPQASPRMSPSSPVRSPPKPSSPLASPAMRSFRSGSPTPSISEMMTAPYLATGPPGSPMSLVGPSPLRRPVKPPSNANDSDSDASVGGHSVISMLRSPPTPRNVPLPVSPTNSSRSGFSPSLRSPTGSMRGPTSPQGSVRGPVASPTGSARPLSPTRSASAFAASPMGSARALSPVGSTRSAALPPGAPLSPARSMRSSSSSRHQFSPLSPQGSLLFEPGSPNSNSSTPTRASSGGLPDSFEADMSLLPDIPWQSLPDWAQRSREDCLVSLHSKNMEVEQRYRAGLEEMRGKGRGKKDTRELEATRRSSLSRNADEEVRRLLKMLQMNFLLQQPPNELSQWEKDFEENPPDHILHVIRGIYLGHGV</sequence>
<feature type="region of interest" description="Disordered" evidence="1">
    <location>
        <begin position="13"/>
        <end position="89"/>
    </location>
</feature>
<feature type="compositionally biased region" description="Low complexity" evidence="1">
    <location>
        <begin position="66"/>
        <end position="79"/>
    </location>
</feature>
<proteinExistence type="predicted"/>
<feature type="compositionally biased region" description="Low complexity" evidence="1">
    <location>
        <begin position="326"/>
        <end position="336"/>
    </location>
</feature>
<feature type="compositionally biased region" description="Low complexity" evidence="1">
    <location>
        <begin position="432"/>
        <end position="462"/>
    </location>
</feature>
<dbReference type="InParanoid" id="A0A165G938"/>
<dbReference type="EMBL" id="KV426055">
    <property type="protein sequence ID" value="KZV90167.1"/>
    <property type="molecule type" value="Genomic_DNA"/>
</dbReference>
<dbReference type="STRING" id="1314781.A0A165G938"/>
<feature type="compositionally biased region" description="Pro residues" evidence="1">
    <location>
        <begin position="349"/>
        <end position="359"/>
    </location>
</feature>
<keyword evidence="3" id="KW-1185">Reference proteome</keyword>
<feature type="compositionally biased region" description="Polar residues" evidence="1">
    <location>
        <begin position="284"/>
        <end position="294"/>
    </location>
</feature>
<evidence type="ECO:0000256" key="1">
    <source>
        <dbReference type="SAM" id="MobiDB-lite"/>
    </source>
</evidence>
<accession>A0A165G938</accession>
<feature type="compositionally biased region" description="Pro residues" evidence="1">
    <location>
        <begin position="206"/>
        <end position="219"/>
    </location>
</feature>
<feature type="compositionally biased region" description="Basic and acidic residues" evidence="1">
    <location>
        <begin position="541"/>
        <end position="557"/>
    </location>
</feature>
<feature type="compositionally biased region" description="Low complexity" evidence="1">
    <location>
        <begin position="472"/>
        <end position="485"/>
    </location>
</feature>
<feature type="compositionally biased region" description="Low complexity" evidence="1">
    <location>
        <begin position="181"/>
        <end position="195"/>
    </location>
</feature>
<name>A0A165G938_EXIGL</name>
<evidence type="ECO:0000313" key="3">
    <source>
        <dbReference type="Proteomes" id="UP000077266"/>
    </source>
</evidence>
<feature type="compositionally biased region" description="Low complexity" evidence="1">
    <location>
        <begin position="364"/>
        <end position="376"/>
    </location>
</feature>
<dbReference type="AlphaFoldDB" id="A0A165G938"/>
<evidence type="ECO:0000313" key="2">
    <source>
        <dbReference type="EMBL" id="KZV90167.1"/>
    </source>
</evidence>
<reference evidence="2 3" key="1">
    <citation type="journal article" date="2016" name="Mol. Biol. Evol.">
        <title>Comparative Genomics of Early-Diverging Mushroom-Forming Fungi Provides Insights into the Origins of Lignocellulose Decay Capabilities.</title>
        <authorList>
            <person name="Nagy L.G."/>
            <person name="Riley R."/>
            <person name="Tritt A."/>
            <person name="Adam C."/>
            <person name="Daum C."/>
            <person name="Floudas D."/>
            <person name="Sun H."/>
            <person name="Yadav J.S."/>
            <person name="Pangilinan J."/>
            <person name="Larsson K.H."/>
            <person name="Matsuura K."/>
            <person name="Barry K."/>
            <person name="Labutti K."/>
            <person name="Kuo R."/>
            <person name="Ohm R.A."/>
            <person name="Bhattacharya S.S."/>
            <person name="Shirouzu T."/>
            <person name="Yoshinaga Y."/>
            <person name="Martin F.M."/>
            <person name="Grigoriev I.V."/>
            <person name="Hibbett D.S."/>
        </authorList>
    </citation>
    <scope>NUCLEOTIDE SEQUENCE [LARGE SCALE GENOMIC DNA]</scope>
    <source>
        <strain evidence="2 3">HHB12029</strain>
    </source>
</reference>
<feature type="region of interest" description="Disordered" evidence="1">
    <location>
        <begin position="111"/>
        <end position="494"/>
    </location>
</feature>
<protein>
    <submittedName>
        <fullName evidence="2">Uncharacterized protein</fullName>
    </submittedName>
</protein>
<organism evidence="2 3">
    <name type="scientific">Exidia glandulosa HHB12029</name>
    <dbReference type="NCBI Taxonomy" id="1314781"/>
    <lineage>
        <taxon>Eukaryota</taxon>
        <taxon>Fungi</taxon>
        <taxon>Dikarya</taxon>
        <taxon>Basidiomycota</taxon>
        <taxon>Agaricomycotina</taxon>
        <taxon>Agaricomycetes</taxon>
        <taxon>Auriculariales</taxon>
        <taxon>Exidiaceae</taxon>
        <taxon>Exidia</taxon>
    </lineage>
</organism>
<dbReference type="Proteomes" id="UP000077266">
    <property type="component" value="Unassembled WGS sequence"/>
</dbReference>
<dbReference type="OrthoDB" id="10644404at2759"/>
<gene>
    <name evidence="2" type="ORF">EXIGLDRAFT_838014</name>
</gene>
<feature type="region of interest" description="Disordered" evidence="1">
    <location>
        <begin position="541"/>
        <end position="561"/>
    </location>
</feature>
<feature type="compositionally biased region" description="Low complexity" evidence="1">
    <location>
        <begin position="256"/>
        <end position="265"/>
    </location>
</feature>